<name>A0A9X3IZ59_9BACT</name>
<dbReference type="AlphaFoldDB" id="A0A9X3IZ59"/>
<feature type="compositionally biased region" description="Gly residues" evidence="1">
    <location>
        <begin position="101"/>
        <end position="110"/>
    </location>
</feature>
<gene>
    <name evidence="3" type="ORF">OV079_22495</name>
</gene>
<protein>
    <submittedName>
        <fullName evidence="3">Uncharacterized protein</fullName>
    </submittedName>
</protein>
<keyword evidence="4" id="KW-1185">Reference proteome</keyword>
<reference evidence="3" key="1">
    <citation type="submission" date="2022-11" db="EMBL/GenBank/DDBJ databases">
        <title>Minimal conservation of predation-associated metabolite biosynthetic gene clusters underscores biosynthetic potential of Myxococcota including descriptions for ten novel species: Archangium lansinium sp. nov., Myxococcus landrumus sp. nov., Nannocystis bai.</title>
        <authorList>
            <person name="Ahearne A."/>
            <person name="Stevens C."/>
            <person name="Phillips K."/>
        </authorList>
    </citation>
    <scope>NUCLEOTIDE SEQUENCE</scope>
    <source>
        <strain evidence="3">Na p29</strain>
    </source>
</reference>
<dbReference type="EMBL" id="JAPNKE010000002">
    <property type="protein sequence ID" value="MCY1008279.1"/>
    <property type="molecule type" value="Genomic_DNA"/>
</dbReference>
<evidence type="ECO:0000313" key="3">
    <source>
        <dbReference type="EMBL" id="MCY1008279.1"/>
    </source>
</evidence>
<keyword evidence="2" id="KW-1133">Transmembrane helix</keyword>
<evidence type="ECO:0000256" key="1">
    <source>
        <dbReference type="SAM" id="MobiDB-lite"/>
    </source>
</evidence>
<keyword evidence="2" id="KW-0472">Membrane</keyword>
<feature type="compositionally biased region" description="Low complexity" evidence="1">
    <location>
        <begin position="49"/>
        <end position="73"/>
    </location>
</feature>
<dbReference type="RefSeq" id="WP_267770915.1">
    <property type="nucleotide sequence ID" value="NZ_JAPNKE010000002.1"/>
</dbReference>
<feature type="region of interest" description="Disordered" evidence="1">
    <location>
        <begin position="34"/>
        <end position="188"/>
    </location>
</feature>
<dbReference type="Proteomes" id="UP001150924">
    <property type="component" value="Unassembled WGS sequence"/>
</dbReference>
<organism evidence="3 4">
    <name type="scientific">Nannocystis pusilla</name>
    <dbReference type="NCBI Taxonomy" id="889268"/>
    <lineage>
        <taxon>Bacteria</taxon>
        <taxon>Pseudomonadati</taxon>
        <taxon>Myxococcota</taxon>
        <taxon>Polyangia</taxon>
        <taxon>Nannocystales</taxon>
        <taxon>Nannocystaceae</taxon>
        <taxon>Nannocystis</taxon>
    </lineage>
</organism>
<evidence type="ECO:0000313" key="4">
    <source>
        <dbReference type="Proteomes" id="UP001150924"/>
    </source>
</evidence>
<keyword evidence="2" id="KW-0812">Transmembrane</keyword>
<accession>A0A9X3IZ59</accession>
<feature type="compositionally biased region" description="Low complexity" evidence="1">
    <location>
        <begin position="115"/>
        <end position="188"/>
    </location>
</feature>
<sequence length="457" mass="45390">MVSRGETDAAGLVRVDGLLASDVVRLEVRALAGPEDMSQAAGAKEPGAKDMAAGAGAKKATGGAAKGASAGAKDAGGKADGAGAADASGGAKGAEAKDGSGDGNGAGAKDGSGQAKGTSAGAKDASGGAKSAEAKDGSGQAKDTGAKDAGAAKSANAGAKDAGGDADAAGAKGSDAAGAKGETAGAGSESAIAARKFRMVSFAGAVTVDAAPWTAGAGDALTIKARGLRPKRAVFVDVRGPDGAWVDTLEPPVVGPEPPRTWSSAGLQPGLVQVEAYHFTNSPGESSALARVVLGPAPGQGPPLSTLIALQRERLAMPRVEKDFDAGLEGKYLDALATASLDPEAQKLAEAWLIGTLPVEIHGPPTALSTRSREDEDMAALRRLWAGRVRLLLLGGGGLFLALTTLLIVVSHRGAAERLAREMLGQGPEVAAEVRRPSARCCGARSGCWRRWPSAWC</sequence>
<comment type="caution">
    <text evidence="3">The sequence shown here is derived from an EMBL/GenBank/DDBJ whole genome shotgun (WGS) entry which is preliminary data.</text>
</comment>
<feature type="transmembrane region" description="Helical" evidence="2">
    <location>
        <begin position="391"/>
        <end position="411"/>
    </location>
</feature>
<evidence type="ECO:0000256" key="2">
    <source>
        <dbReference type="SAM" id="Phobius"/>
    </source>
</evidence>
<proteinExistence type="predicted"/>